<gene>
    <name evidence="4" type="ORF">QIS96_02360</name>
</gene>
<accession>A0ABT6S3J8</accession>
<dbReference type="EMBL" id="JASCIQ010000002">
    <property type="protein sequence ID" value="MDI3402670.1"/>
    <property type="molecule type" value="Genomic_DNA"/>
</dbReference>
<name>A0ABT6S3J8_9ACTN</name>
<keyword evidence="5" id="KW-1185">Reference proteome</keyword>
<reference evidence="4 5" key="1">
    <citation type="submission" date="2023-05" db="EMBL/GenBank/DDBJ databases">
        <title>Draft genome sequence of Streptomyces sp. B-S-A6 isolated from a cave soil in Thailand.</title>
        <authorList>
            <person name="Chamroensaksri N."/>
            <person name="Muangham S."/>
        </authorList>
    </citation>
    <scope>NUCLEOTIDE SEQUENCE [LARGE SCALE GENOMIC DNA]</scope>
    <source>
        <strain evidence="4 5">B-S-A6</strain>
    </source>
</reference>
<protein>
    <submittedName>
        <fullName evidence="4">DUF1906 domain-containing protein</fullName>
    </submittedName>
</protein>
<dbReference type="SUPFAM" id="SSF51445">
    <property type="entry name" value="(Trans)glycosidases"/>
    <property type="match status" value="1"/>
</dbReference>
<evidence type="ECO:0000259" key="3">
    <source>
        <dbReference type="Pfam" id="PF08924"/>
    </source>
</evidence>
<dbReference type="InterPro" id="IPR017853">
    <property type="entry name" value="GH"/>
</dbReference>
<feature type="signal peptide" evidence="2">
    <location>
        <begin position="1"/>
        <end position="27"/>
    </location>
</feature>
<dbReference type="Pfam" id="PF08924">
    <property type="entry name" value="Rv2525c_GlyHyd-like"/>
    <property type="match status" value="1"/>
</dbReference>
<evidence type="ECO:0000256" key="1">
    <source>
        <dbReference type="SAM" id="MobiDB-lite"/>
    </source>
</evidence>
<sequence length="293" mass="32151">MDRKKPIVGLVLTVLGLLTLAAPPTVARGTDAGSGAAPADGARAAAAAPDKRAAPRTYKGWAFDTCSAPTLETMAAWRRHSPYRAVGVYFGGRGRHCKAQPNLDRAWLRGVHGMGWRVLPLYVSSQPPCVIAKNKKKVRIGSDPVAQGAAEGRDAVARARTFAIGEGSPLYLDIESYDLRNKKCLDTTLSFVRAWNREVRAQGYITGFYSSADSGVKHMELARRAGVKDLPEAIWFARWKGKPNLNREPVFEPGAWYPNKRIHQYRGNVKERHGGHTLLIDRNLMDAPVARIG</sequence>
<dbReference type="Proteomes" id="UP001223978">
    <property type="component" value="Unassembled WGS sequence"/>
</dbReference>
<proteinExistence type="predicted"/>
<keyword evidence="2" id="KW-0732">Signal</keyword>
<evidence type="ECO:0000256" key="2">
    <source>
        <dbReference type="SAM" id="SignalP"/>
    </source>
</evidence>
<dbReference type="InterPro" id="IPR015020">
    <property type="entry name" value="Rv2525c-like_Glyco_Hydro-like"/>
</dbReference>
<evidence type="ECO:0000313" key="4">
    <source>
        <dbReference type="EMBL" id="MDI3402670.1"/>
    </source>
</evidence>
<evidence type="ECO:0000313" key="5">
    <source>
        <dbReference type="Proteomes" id="UP001223978"/>
    </source>
</evidence>
<feature type="chain" id="PRO_5046980977" evidence="2">
    <location>
        <begin position="28"/>
        <end position="293"/>
    </location>
</feature>
<feature type="domain" description="Rv2525c-like glycoside hydrolase-like" evidence="3">
    <location>
        <begin position="76"/>
        <end position="284"/>
    </location>
</feature>
<feature type="compositionally biased region" description="Low complexity" evidence="1">
    <location>
        <begin position="29"/>
        <end position="48"/>
    </location>
</feature>
<feature type="region of interest" description="Disordered" evidence="1">
    <location>
        <begin position="29"/>
        <end position="49"/>
    </location>
</feature>
<dbReference type="RefSeq" id="WP_282540624.1">
    <property type="nucleotide sequence ID" value="NZ_JASCIQ010000002.1"/>
</dbReference>
<dbReference type="Gene3D" id="3.20.20.80">
    <property type="entry name" value="Glycosidases"/>
    <property type="match status" value="1"/>
</dbReference>
<organism evidence="4 5">
    <name type="scientific">Streptomyces cavernicola</name>
    <dbReference type="NCBI Taxonomy" id="3043613"/>
    <lineage>
        <taxon>Bacteria</taxon>
        <taxon>Bacillati</taxon>
        <taxon>Actinomycetota</taxon>
        <taxon>Actinomycetes</taxon>
        <taxon>Kitasatosporales</taxon>
        <taxon>Streptomycetaceae</taxon>
        <taxon>Streptomyces</taxon>
    </lineage>
</organism>
<comment type="caution">
    <text evidence="4">The sequence shown here is derived from an EMBL/GenBank/DDBJ whole genome shotgun (WGS) entry which is preliminary data.</text>
</comment>